<accession>A0A6A3X5H0</accession>
<feature type="compositionally biased region" description="Low complexity" evidence="1">
    <location>
        <begin position="338"/>
        <end position="348"/>
    </location>
</feature>
<protein>
    <submittedName>
        <fullName evidence="2">Uncharacterized protein</fullName>
    </submittedName>
</protein>
<keyword evidence="3" id="KW-1185">Reference proteome</keyword>
<proteinExistence type="predicted"/>
<feature type="compositionally biased region" description="Low complexity" evidence="1">
    <location>
        <begin position="130"/>
        <end position="144"/>
    </location>
</feature>
<feature type="compositionally biased region" description="Acidic residues" evidence="1">
    <location>
        <begin position="326"/>
        <end position="337"/>
    </location>
</feature>
<name>A0A6A3X5H0_9STRA</name>
<feature type="compositionally biased region" description="Basic and acidic residues" evidence="1">
    <location>
        <begin position="185"/>
        <end position="194"/>
    </location>
</feature>
<evidence type="ECO:0000256" key="1">
    <source>
        <dbReference type="SAM" id="MobiDB-lite"/>
    </source>
</evidence>
<dbReference type="AlphaFoldDB" id="A0A6A3X5H0"/>
<sequence length="357" mass="37204">MQTEEDTWRQAIQDEEDASAAVVEAEKALHRQLQHHRAGSPTVDDAVSELDLRRTEYAVAMRATDQAATVYQRAQGEIIAAERDRRRADHQERVQAVLQQARVGPTKRLNLGPPSSGPAIQTTGSEEVPGRSGDSEGSSSGNASERADTGRSGGSEGSSSGNASERADTGRSGGSEGSSSGNASERADMGRSGDSEGSSGDSEGSSSGNASEPPPLPLNRLMPMALLSPQVSGVPPSMPAPTPAEAQTPDDLVDSESESKSQPAESDGNDENAESDSKDENAESDGNDASAESDRNDENAESDSKDENAESDGNDASAESDRNDEIAESDGNDENAESVESSEFVPSSEAEDSETES</sequence>
<gene>
    <name evidence="2" type="ORF">PF005_g18442</name>
</gene>
<dbReference type="Proteomes" id="UP000433483">
    <property type="component" value="Unassembled WGS sequence"/>
</dbReference>
<comment type="caution">
    <text evidence="2">The sequence shown here is derived from an EMBL/GenBank/DDBJ whole genome shotgun (WGS) entry which is preliminary data.</text>
</comment>
<evidence type="ECO:0000313" key="3">
    <source>
        <dbReference type="Proteomes" id="UP000433483"/>
    </source>
</evidence>
<feature type="compositionally biased region" description="Basic and acidic residues" evidence="1">
    <location>
        <begin position="292"/>
        <end position="308"/>
    </location>
</feature>
<evidence type="ECO:0000313" key="2">
    <source>
        <dbReference type="EMBL" id="KAE9192470.1"/>
    </source>
</evidence>
<feature type="compositionally biased region" description="Basic and acidic residues" evidence="1">
    <location>
        <begin position="83"/>
        <end position="93"/>
    </location>
</feature>
<feature type="compositionally biased region" description="Low complexity" evidence="1">
    <location>
        <begin position="195"/>
        <end position="208"/>
    </location>
</feature>
<organism evidence="2 3">
    <name type="scientific">Phytophthora fragariae</name>
    <dbReference type="NCBI Taxonomy" id="53985"/>
    <lineage>
        <taxon>Eukaryota</taxon>
        <taxon>Sar</taxon>
        <taxon>Stramenopiles</taxon>
        <taxon>Oomycota</taxon>
        <taxon>Peronosporomycetes</taxon>
        <taxon>Peronosporales</taxon>
        <taxon>Peronosporaceae</taxon>
        <taxon>Phytophthora</taxon>
    </lineage>
</organism>
<dbReference type="EMBL" id="QXGB01001340">
    <property type="protein sequence ID" value="KAE9192470.1"/>
    <property type="molecule type" value="Genomic_DNA"/>
</dbReference>
<feature type="compositionally biased region" description="Low complexity" evidence="1">
    <location>
        <begin position="218"/>
        <end position="227"/>
    </location>
</feature>
<reference evidence="2 3" key="1">
    <citation type="submission" date="2018-08" db="EMBL/GenBank/DDBJ databases">
        <title>Genomic investigation of the strawberry pathogen Phytophthora fragariae indicates pathogenicity is determined by transcriptional variation in three key races.</title>
        <authorList>
            <person name="Adams T.M."/>
            <person name="Armitage A.D."/>
            <person name="Sobczyk M.K."/>
            <person name="Bates H.J."/>
            <person name="Dunwell J.M."/>
            <person name="Nellist C.F."/>
            <person name="Harrison R.J."/>
        </authorList>
    </citation>
    <scope>NUCLEOTIDE SEQUENCE [LARGE SCALE GENOMIC DNA]</scope>
    <source>
        <strain evidence="2 3">NOV-27</strain>
    </source>
</reference>
<feature type="region of interest" description="Disordered" evidence="1">
    <location>
        <begin position="83"/>
        <end position="357"/>
    </location>
</feature>